<protein>
    <submittedName>
        <fullName evidence="2">Uncharacterized protein</fullName>
    </submittedName>
</protein>
<gene>
    <name evidence="2" type="primary">WBGene00283570</name>
</gene>
<dbReference type="AlphaFoldDB" id="A0A2A6D0N4"/>
<proteinExistence type="predicted"/>
<accession>A0A8R1Z491</accession>
<sequence length="62" mass="7159">MDDVEERRGGAKRNILGSILITLRFSLGRVSEMERKEENCDGGEKIRQRRRIKSKDINDSVP</sequence>
<accession>A0A2A6D0N4</accession>
<evidence type="ECO:0000313" key="3">
    <source>
        <dbReference type="Proteomes" id="UP000005239"/>
    </source>
</evidence>
<evidence type="ECO:0000313" key="2">
    <source>
        <dbReference type="EnsemblMetazoa" id="PPA45201.1"/>
    </source>
</evidence>
<name>A0A2A6D0N4_PRIPA</name>
<dbReference type="Proteomes" id="UP000005239">
    <property type="component" value="Unassembled WGS sequence"/>
</dbReference>
<feature type="compositionally biased region" description="Basic and acidic residues" evidence="1">
    <location>
        <begin position="34"/>
        <end position="46"/>
    </location>
</feature>
<reference evidence="2" key="2">
    <citation type="submission" date="2022-06" db="UniProtKB">
        <authorList>
            <consortium name="EnsemblMetazoa"/>
        </authorList>
    </citation>
    <scope>IDENTIFICATION</scope>
    <source>
        <strain evidence="2">PS312</strain>
    </source>
</reference>
<organism evidence="2 3">
    <name type="scientific">Pristionchus pacificus</name>
    <name type="common">Parasitic nematode worm</name>
    <dbReference type="NCBI Taxonomy" id="54126"/>
    <lineage>
        <taxon>Eukaryota</taxon>
        <taxon>Metazoa</taxon>
        <taxon>Ecdysozoa</taxon>
        <taxon>Nematoda</taxon>
        <taxon>Chromadorea</taxon>
        <taxon>Rhabditida</taxon>
        <taxon>Rhabditina</taxon>
        <taxon>Diplogasteromorpha</taxon>
        <taxon>Diplogasteroidea</taxon>
        <taxon>Neodiplogasteridae</taxon>
        <taxon>Pristionchus</taxon>
    </lineage>
</organism>
<dbReference type="EnsemblMetazoa" id="PPA45201.1">
    <property type="protein sequence ID" value="PPA45201.1"/>
    <property type="gene ID" value="WBGene00283570"/>
</dbReference>
<reference evidence="3" key="1">
    <citation type="journal article" date="2008" name="Nat. Genet.">
        <title>The Pristionchus pacificus genome provides a unique perspective on nematode lifestyle and parasitism.</title>
        <authorList>
            <person name="Dieterich C."/>
            <person name="Clifton S.W."/>
            <person name="Schuster L.N."/>
            <person name="Chinwalla A."/>
            <person name="Delehaunty K."/>
            <person name="Dinkelacker I."/>
            <person name="Fulton L."/>
            <person name="Fulton R."/>
            <person name="Godfrey J."/>
            <person name="Minx P."/>
            <person name="Mitreva M."/>
            <person name="Roeseler W."/>
            <person name="Tian H."/>
            <person name="Witte H."/>
            <person name="Yang S.P."/>
            <person name="Wilson R.K."/>
            <person name="Sommer R.J."/>
        </authorList>
    </citation>
    <scope>NUCLEOTIDE SEQUENCE [LARGE SCALE GENOMIC DNA]</scope>
    <source>
        <strain evidence="3">PS312</strain>
    </source>
</reference>
<evidence type="ECO:0000256" key="1">
    <source>
        <dbReference type="SAM" id="MobiDB-lite"/>
    </source>
</evidence>
<keyword evidence="3" id="KW-1185">Reference proteome</keyword>
<feature type="region of interest" description="Disordered" evidence="1">
    <location>
        <begin position="34"/>
        <end position="62"/>
    </location>
</feature>